<keyword evidence="5 6" id="KW-0472">Membrane</keyword>
<dbReference type="STRING" id="283909.R7TUD4"/>
<accession>R7TUD4</accession>
<feature type="domain" description="TIR" evidence="7">
    <location>
        <begin position="97"/>
        <end position="225"/>
    </location>
</feature>
<evidence type="ECO:0000256" key="5">
    <source>
        <dbReference type="ARBA" id="ARBA00023136"/>
    </source>
</evidence>
<dbReference type="PANTHER" id="PTHR24365:SF541">
    <property type="entry name" value="PROTEIN TOLL-RELATED"/>
    <property type="match status" value="1"/>
</dbReference>
<feature type="transmembrane region" description="Helical" evidence="6">
    <location>
        <begin position="331"/>
        <end position="349"/>
    </location>
</feature>
<keyword evidence="3" id="KW-0732">Signal</keyword>
<name>R7TUD4_CAPTE</name>
<dbReference type="GO" id="GO:0007165">
    <property type="term" value="P:signal transduction"/>
    <property type="evidence" value="ECO:0007669"/>
    <property type="project" value="InterPro"/>
</dbReference>
<evidence type="ECO:0000256" key="4">
    <source>
        <dbReference type="ARBA" id="ARBA00022989"/>
    </source>
</evidence>
<dbReference type="EMBL" id="AMQN01002505">
    <property type="status" value="NOT_ANNOTATED_CDS"/>
    <property type="molecule type" value="Genomic_DNA"/>
</dbReference>
<dbReference type="InterPro" id="IPR035897">
    <property type="entry name" value="Toll_tir_struct_dom_sf"/>
</dbReference>
<reference evidence="10" key="1">
    <citation type="submission" date="2012-12" db="EMBL/GenBank/DDBJ databases">
        <authorList>
            <person name="Hellsten U."/>
            <person name="Grimwood J."/>
            <person name="Chapman J.A."/>
            <person name="Shapiro H."/>
            <person name="Aerts A."/>
            <person name="Otillar R.P."/>
            <person name="Terry A.Y."/>
            <person name="Boore J.L."/>
            <person name="Simakov O."/>
            <person name="Marletaz F."/>
            <person name="Cho S.-J."/>
            <person name="Edsinger-Gonzales E."/>
            <person name="Havlak P."/>
            <person name="Kuo D.-H."/>
            <person name="Larsson T."/>
            <person name="Lv J."/>
            <person name="Arendt D."/>
            <person name="Savage R."/>
            <person name="Osoegawa K."/>
            <person name="de Jong P."/>
            <person name="Lindberg D.R."/>
            <person name="Seaver E.C."/>
            <person name="Weisblat D.A."/>
            <person name="Putnam N.H."/>
            <person name="Grigoriev I.V."/>
            <person name="Rokhsar D.S."/>
        </authorList>
    </citation>
    <scope>NUCLEOTIDE SEQUENCE</scope>
    <source>
        <strain evidence="10">I ESC-2004</strain>
    </source>
</reference>
<dbReference type="GO" id="GO:0038023">
    <property type="term" value="F:signaling receptor activity"/>
    <property type="evidence" value="ECO:0007669"/>
    <property type="project" value="TreeGrafter"/>
</dbReference>
<dbReference type="AlphaFoldDB" id="R7TUD4"/>
<evidence type="ECO:0000313" key="10">
    <source>
        <dbReference type="Proteomes" id="UP000014760"/>
    </source>
</evidence>
<keyword evidence="4 6" id="KW-1133">Transmembrane helix</keyword>
<dbReference type="EnsemblMetazoa" id="CapteT225872">
    <property type="protein sequence ID" value="CapteP225872"/>
    <property type="gene ID" value="CapteG225872"/>
</dbReference>
<dbReference type="Gene3D" id="3.40.50.10140">
    <property type="entry name" value="Toll/interleukin-1 receptor homology (TIR) domain"/>
    <property type="match status" value="1"/>
</dbReference>
<reference evidence="8 10" key="2">
    <citation type="journal article" date="2013" name="Nature">
        <title>Insights into bilaterian evolution from three spiralian genomes.</title>
        <authorList>
            <person name="Simakov O."/>
            <person name="Marletaz F."/>
            <person name="Cho S.J."/>
            <person name="Edsinger-Gonzales E."/>
            <person name="Havlak P."/>
            <person name="Hellsten U."/>
            <person name="Kuo D.H."/>
            <person name="Larsson T."/>
            <person name="Lv J."/>
            <person name="Arendt D."/>
            <person name="Savage R."/>
            <person name="Osoegawa K."/>
            <person name="de Jong P."/>
            <person name="Grimwood J."/>
            <person name="Chapman J.A."/>
            <person name="Shapiro H."/>
            <person name="Aerts A."/>
            <person name="Otillar R.P."/>
            <person name="Terry A.Y."/>
            <person name="Boore J.L."/>
            <person name="Grigoriev I.V."/>
            <person name="Lindberg D.R."/>
            <person name="Seaver E.C."/>
            <person name="Weisblat D.A."/>
            <person name="Putnam N.H."/>
            <person name="Rokhsar D.S."/>
        </authorList>
    </citation>
    <scope>NUCLEOTIDE SEQUENCE</scope>
    <source>
        <strain evidence="8 10">I ESC-2004</strain>
    </source>
</reference>
<dbReference type="Proteomes" id="UP000014760">
    <property type="component" value="Unassembled WGS sequence"/>
</dbReference>
<dbReference type="GO" id="GO:0005886">
    <property type="term" value="C:plasma membrane"/>
    <property type="evidence" value="ECO:0007669"/>
    <property type="project" value="TreeGrafter"/>
</dbReference>
<dbReference type="PANTHER" id="PTHR24365">
    <property type="entry name" value="TOLL-LIKE RECEPTOR"/>
    <property type="match status" value="1"/>
</dbReference>
<organism evidence="8">
    <name type="scientific">Capitella teleta</name>
    <name type="common">Polychaete worm</name>
    <dbReference type="NCBI Taxonomy" id="283909"/>
    <lineage>
        <taxon>Eukaryota</taxon>
        <taxon>Metazoa</taxon>
        <taxon>Spiralia</taxon>
        <taxon>Lophotrochozoa</taxon>
        <taxon>Annelida</taxon>
        <taxon>Polychaeta</taxon>
        <taxon>Sedentaria</taxon>
        <taxon>Scolecida</taxon>
        <taxon>Capitellidae</taxon>
        <taxon>Capitella</taxon>
    </lineage>
</organism>
<dbReference type="PROSITE" id="PS50104">
    <property type="entry name" value="TIR"/>
    <property type="match status" value="1"/>
</dbReference>
<keyword evidence="2 6" id="KW-0812">Transmembrane</keyword>
<evidence type="ECO:0000256" key="1">
    <source>
        <dbReference type="ARBA" id="ARBA00004370"/>
    </source>
</evidence>
<feature type="transmembrane region" description="Helical" evidence="6">
    <location>
        <begin position="299"/>
        <end position="319"/>
    </location>
</feature>
<evidence type="ECO:0000256" key="3">
    <source>
        <dbReference type="ARBA" id="ARBA00022729"/>
    </source>
</evidence>
<proteinExistence type="predicted"/>
<protein>
    <recommendedName>
        <fullName evidence="7">TIR domain-containing protein</fullName>
    </recommendedName>
</protein>
<comment type="subcellular location">
    <subcellularLocation>
        <location evidence="1">Membrane</location>
    </subcellularLocation>
</comment>
<evidence type="ECO:0000259" key="7">
    <source>
        <dbReference type="PROSITE" id="PS50104"/>
    </source>
</evidence>
<sequence>MNSYTNSRSLIVEGIWQQQGSTFSPNSVLGGSYRSILVNSEVNHAFPSNEDFSLEITTSAFGLQGLRYGADPVRVDSPSDCTTISCVSTATPLDQKHRYHLFFAYNAKDKAWVEGAVARLEDEPYNYRCCLADRDFDDKISHLQNVLCSVMLSQRVIVVLTPDFVNDSWGEYEDALAHLTSLSQRRQRIVPIVLEQCPLIPESLRSMQALDARDGTFWETLFSSLFPGYANGQRLVTLSAKIRGFWRSFLLFNHEEVPESLTAYDVHFCRGDYSDIVRMVGREEKGLELPCLFSALPTLFLVLLFLFWCLSFILVITLFPDNLRSTLPVRLCVFSIPAFILVFGSIYRWRKLKQYKETFAMAMFSRSIQANKLIHERNIPVIMSTARTREHHFHIYFLYFNKAECIEHLKLVLTHCSDADLQKLNRLVDVYTLNCGYLSDRPVSVRLAVMLCSSYAINFIFKRIPHSLEQRHSKRRQCLCQFTEEFLNAYLPCIRQQAVDAITIKHLFIRYLNCHLQPDPIVMQSLGFPIQC</sequence>
<reference evidence="9" key="3">
    <citation type="submission" date="2015-06" db="UniProtKB">
        <authorList>
            <consortium name="EnsemblMetazoa"/>
        </authorList>
    </citation>
    <scope>IDENTIFICATION</scope>
</reference>
<keyword evidence="10" id="KW-1185">Reference proteome</keyword>
<gene>
    <name evidence="8" type="ORF">CAPTEDRAFT_225872</name>
</gene>
<dbReference type="OMA" id="MAEDHES"/>
<dbReference type="OrthoDB" id="1081807at2759"/>
<evidence type="ECO:0000313" key="9">
    <source>
        <dbReference type="EnsemblMetazoa" id="CapteP225872"/>
    </source>
</evidence>
<dbReference type="SUPFAM" id="SSF52200">
    <property type="entry name" value="Toll/Interleukin receptor TIR domain"/>
    <property type="match status" value="1"/>
</dbReference>
<dbReference type="SMART" id="SM00255">
    <property type="entry name" value="TIR"/>
    <property type="match status" value="1"/>
</dbReference>
<evidence type="ECO:0000256" key="6">
    <source>
        <dbReference type="SAM" id="Phobius"/>
    </source>
</evidence>
<dbReference type="InterPro" id="IPR000157">
    <property type="entry name" value="TIR_dom"/>
</dbReference>
<evidence type="ECO:0000256" key="2">
    <source>
        <dbReference type="ARBA" id="ARBA00022692"/>
    </source>
</evidence>
<dbReference type="HOGENOM" id="CLU_581734_0_0_1"/>
<evidence type="ECO:0000313" key="8">
    <source>
        <dbReference type="EMBL" id="ELT94635.1"/>
    </source>
</evidence>
<dbReference type="EMBL" id="KB309374">
    <property type="protein sequence ID" value="ELT94635.1"/>
    <property type="molecule type" value="Genomic_DNA"/>
</dbReference>
<dbReference type="Pfam" id="PF13676">
    <property type="entry name" value="TIR_2"/>
    <property type="match status" value="1"/>
</dbReference>